<proteinExistence type="inferred from homology"/>
<dbReference type="InterPro" id="IPR011009">
    <property type="entry name" value="Kinase-like_dom_sf"/>
</dbReference>
<dbReference type="SUPFAM" id="SSF56112">
    <property type="entry name" value="Protein kinase-like (PK-like)"/>
    <property type="match status" value="1"/>
</dbReference>
<dbReference type="SMART" id="SM00671">
    <property type="entry name" value="SEL1"/>
    <property type="match status" value="2"/>
</dbReference>
<evidence type="ECO:0000259" key="3">
    <source>
        <dbReference type="PROSITE" id="PS50011"/>
    </source>
</evidence>
<reference evidence="4" key="1">
    <citation type="submission" date="2021-06" db="EMBL/GenBank/DDBJ databases">
        <authorList>
            <person name="Kallberg Y."/>
            <person name="Tangrot J."/>
            <person name="Rosling A."/>
        </authorList>
    </citation>
    <scope>NUCLEOTIDE SEQUENCE</scope>
    <source>
        <strain evidence="4">IN212</strain>
    </source>
</reference>
<dbReference type="Proteomes" id="UP000789396">
    <property type="component" value="Unassembled WGS sequence"/>
</dbReference>
<dbReference type="Pfam" id="PF08238">
    <property type="entry name" value="Sel1"/>
    <property type="match status" value="3"/>
</dbReference>
<feature type="region of interest" description="Disordered" evidence="2">
    <location>
        <begin position="857"/>
        <end position="892"/>
    </location>
</feature>
<gene>
    <name evidence="4" type="ORF">RFULGI_LOCUS658</name>
</gene>
<dbReference type="PANTHER" id="PTHR11102:SF160">
    <property type="entry name" value="ERAD-ASSOCIATED E3 UBIQUITIN-PROTEIN LIGASE COMPONENT HRD3"/>
    <property type="match status" value="1"/>
</dbReference>
<feature type="compositionally biased region" description="Acidic residues" evidence="2">
    <location>
        <begin position="868"/>
        <end position="887"/>
    </location>
</feature>
<sequence length="1125" mass="129645">MPHRKIYQYVEKLVHEKKIKLIEYDELVDAKDKRMPNVKLLDNKLVKLSLLRNLDGYDDKAVGSLNVEIPKLTNIGVSQIRPSDESSFSKYDPPEILRSLNIKDKTKPNIYSLGLLMWEISSNGTEPFLNRNNVRCAIILEKLKTISLSDILVKDNVKGPSDSRKPMPISQINIECELDYNFVLREQKVIQLKIDFINHLALNKGRNPDGYDFIPAKKPILCDNGDLTSSLFVHQNDEIWDSKDDDVRIHVPVATVNYTCRATNEFIENVRNALNSSDSSGIKKNLKRTFNDYGNYVATKVTLGGVITIRDWSRVSAESRSYLKSYIQRGIFYGKGRVSGIFENVPLDKIPQLETSINMRTLGDLYTWFKGVYDCNFVEIISYEEIIPSYELLPDNLRNQIFKEMGFVPDEKSYTELIPNIPTEYDKQDILKWIINKPPHHLYLGDWVHNNSLQHGVVLQQSGLGHGKLPAFNFLKEPEITEINKIQVVLMQPQTRQEAYLLENGIILKEEDGFELDKIPFAEYGSTLNYPLEDFKHSKNVPSKAIYCRIIFNAVKISFNLSDIKTLPDFSHSVNTALRNNLPFKKLCELFGNKYGHLLPRTFTLGGILSKKYESTGIILPQKRIVFEYDIDDSQTPLNIEKKLEEWNEEFKHLNTSFFLNNSGDIIYRNKLDDWLKELIENRRSDWNVVAFEDWAPLYKCMKKTHKNIDETFDDTYRLVCNGEEPLSKDQTTAIIKFPVSLIDDKYYIYGVVVMRNANGNWEAIPKISVRFDYPNSNGCAAYIHINCDISNINRGVKVICGEFNVDNTQHMVKLASKKLTSNCVLITSIVSRKDTVFYNIKPRNWTKTTINIEIEEEPKASFSDSGENIDDGYDDKGSDDDEQDEFDANKIESTSQENIVLRWCIVDTDERAFIVGGSNLYSLALFGDYLDDENEQFDFDVNIQDEPRFPPQMSLDDATKQHNDPNGNTLEAWKTFVNHSRKGSVIADYWIGYYLQQDVLKSRTLYEEDIEDVIQGEDTYVQVAMKYYQKAANANYPEAQLRYGFGLYYGLGVDKNKKEATRYFKLAAENNNPTAMYNLGVIWMFGDNNREKDEGEQWLIKAARLGQARAIEICDSKSIRYRYP</sequence>
<dbReference type="InterPro" id="IPR006597">
    <property type="entry name" value="Sel1-like"/>
</dbReference>
<evidence type="ECO:0000313" key="5">
    <source>
        <dbReference type="Proteomes" id="UP000789396"/>
    </source>
</evidence>
<name>A0A9N8VMV5_9GLOM</name>
<evidence type="ECO:0000256" key="2">
    <source>
        <dbReference type="SAM" id="MobiDB-lite"/>
    </source>
</evidence>
<dbReference type="InterPro" id="IPR011990">
    <property type="entry name" value="TPR-like_helical_dom_sf"/>
</dbReference>
<dbReference type="AlphaFoldDB" id="A0A9N8VMV5"/>
<evidence type="ECO:0000313" key="4">
    <source>
        <dbReference type="EMBL" id="CAG8460416.1"/>
    </source>
</evidence>
<dbReference type="GO" id="GO:0004672">
    <property type="term" value="F:protein kinase activity"/>
    <property type="evidence" value="ECO:0007669"/>
    <property type="project" value="InterPro"/>
</dbReference>
<dbReference type="PROSITE" id="PS50011">
    <property type="entry name" value="PROTEIN_KINASE_DOM"/>
    <property type="match status" value="1"/>
</dbReference>
<dbReference type="EMBL" id="CAJVPZ010000303">
    <property type="protein sequence ID" value="CAG8460416.1"/>
    <property type="molecule type" value="Genomic_DNA"/>
</dbReference>
<feature type="domain" description="Protein kinase" evidence="3">
    <location>
        <begin position="1"/>
        <end position="183"/>
    </location>
</feature>
<dbReference type="GO" id="GO:0005524">
    <property type="term" value="F:ATP binding"/>
    <property type="evidence" value="ECO:0007669"/>
    <property type="project" value="InterPro"/>
</dbReference>
<dbReference type="InterPro" id="IPR050767">
    <property type="entry name" value="Sel1_AlgK"/>
</dbReference>
<comment type="similarity">
    <text evidence="1">Belongs to the sel-1 family.</text>
</comment>
<keyword evidence="5" id="KW-1185">Reference proteome</keyword>
<evidence type="ECO:0000256" key="1">
    <source>
        <dbReference type="ARBA" id="ARBA00038101"/>
    </source>
</evidence>
<dbReference type="InterPro" id="IPR000719">
    <property type="entry name" value="Prot_kinase_dom"/>
</dbReference>
<dbReference type="OrthoDB" id="626167at2759"/>
<accession>A0A9N8VMV5</accession>
<dbReference type="PANTHER" id="PTHR11102">
    <property type="entry name" value="SEL-1-LIKE PROTEIN"/>
    <property type="match status" value="1"/>
</dbReference>
<organism evidence="4 5">
    <name type="scientific">Racocetra fulgida</name>
    <dbReference type="NCBI Taxonomy" id="60492"/>
    <lineage>
        <taxon>Eukaryota</taxon>
        <taxon>Fungi</taxon>
        <taxon>Fungi incertae sedis</taxon>
        <taxon>Mucoromycota</taxon>
        <taxon>Glomeromycotina</taxon>
        <taxon>Glomeromycetes</taxon>
        <taxon>Diversisporales</taxon>
        <taxon>Gigasporaceae</taxon>
        <taxon>Racocetra</taxon>
    </lineage>
</organism>
<comment type="caution">
    <text evidence="4">The sequence shown here is derived from an EMBL/GenBank/DDBJ whole genome shotgun (WGS) entry which is preliminary data.</text>
</comment>
<protein>
    <submittedName>
        <fullName evidence="4">9561_t:CDS:1</fullName>
    </submittedName>
</protein>
<dbReference type="SUPFAM" id="SSF81901">
    <property type="entry name" value="HCP-like"/>
    <property type="match status" value="1"/>
</dbReference>
<dbReference type="Gene3D" id="1.25.40.10">
    <property type="entry name" value="Tetratricopeptide repeat domain"/>
    <property type="match status" value="1"/>
</dbReference>